<evidence type="ECO:0000313" key="8">
    <source>
        <dbReference type="EMBL" id="CAB0028148.1"/>
    </source>
</evidence>
<dbReference type="PANTHER" id="PTHR24403">
    <property type="entry name" value="ZINC FINGER PROTEIN"/>
    <property type="match status" value="1"/>
</dbReference>
<dbReference type="GO" id="GO:0005634">
    <property type="term" value="C:nucleus"/>
    <property type="evidence" value="ECO:0007669"/>
    <property type="project" value="TreeGrafter"/>
</dbReference>
<proteinExistence type="predicted"/>
<keyword evidence="1" id="KW-0479">Metal-binding</keyword>
<sequence>MLTIERDDDDDDKDATEELNLEDDGFEDLKHTDWDSEALMTLESIVEKIDSIDTLNDPQITTNVDEDIVIQLPVECEHPAEETAKIFGVEITAPAASVSGTEKTTSVSDIPSAQMKTEPKKKTRVRPWRTKRQAAGSVGPEPAAAAAKPKQSKPQEARRERAKEFFCSKCNQGFTMKSNCIRHEKYECGQKPRFMCPHCGLRCKQTSQIYVHIRRKHPNEEIYVISVENSRDKKKARTAASKRIFLRSVPRILRHRASREYQSQSQQQQREMISVLKTRSDRNSDSHPGTSLAGPDCGKVYTAITSRWWHRRYESHAALLRHAVDRGLAQLQEAPVLPEVRQALQRLALLAQAHELLLPDRSPVSVPVLHLQGAHEHTVEVSHCQISPGKMNETIKCEMKPDIVHLELAASLSHKFLLDRENLNLLTKVCLVSISHNHLPAPRVLRVSRMTDINRHGFSVLADLFLISSSKLLNTSASSSTPGTPASQSPASASGAAEPQQHHKCKHCGATYQVRSMLERHLARTCKRVPRSEIYQCNFCAYQSTYKANIERHVRNLHDAMQADYKCELCDFKSKYLYCVRRHMKTFHPQ</sequence>
<feature type="domain" description="C2H2-type" evidence="7">
    <location>
        <begin position="165"/>
        <end position="192"/>
    </location>
</feature>
<dbReference type="PROSITE" id="PS50157">
    <property type="entry name" value="ZINC_FINGER_C2H2_2"/>
    <property type="match status" value="3"/>
</dbReference>
<dbReference type="SUPFAM" id="SSF57667">
    <property type="entry name" value="beta-beta-alpha zinc fingers"/>
    <property type="match status" value="1"/>
</dbReference>
<dbReference type="InterPro" id="IPR013087">
    <property type="entry name" value="Znf_C2H2_type"/>
</dbReference>
<evidence type="ECO:0000256" key="2">
    <source>
        <dbReference type="ARBA" id="ARBA00022737"/>
    </source>
</evidence>
<gene>
    <name evidence="8" type="ORF">TBRA_LOCUS367</name>
</gene>
<feature type="compositionally biased region" description="Basic residues" evidence="6">
    <location>
        <begin position="119"/>
        <end position="132"/>
    </location>
</feature>
<evidence type="ECO:0000256" key="6">
    <source>
        <dbReference type="SAM" id="MobiDB-lite"/>
    </source>
</evidence>
<organism evidence="8 9">
    <name type="scientific">Trichogramma brassicae</name>
    <dbReference type="NCBI Taxonomy" id="86971"/>
    <lineage>
        <taxon>Eukaryota</taxon>
        <taxon>Metazoa</taxon>
        <taxon>Ecdysozoa</taxon>
        <taxon>Arthropoda</taxon>
        <taxon>Hexapoda</taxon>
        <taxon>Insecta</taxon>
        <taxon>Pterygota</taxon>
        <taxon>Neoptera</taxon>
        <taxon>Endopterygota</taxon>
        <taxon>Hymenoptera</taxon>
        <taxon>Apocrita</taxon>
        <taxon>Proctotrupomorpha</taxon>
        <taxon>Chalcidoidea</taxon>
        <taxon>Trichogrammatidae</taxon>
        <taxon>Trichogramma</taxon>
    </lineage>
</organism>
<dbReference type="AlphaFoldDB" id="A0A6H5HWQ6"/>
<evidence type="ECO:0000313" key="9">
    <source>
        <dbReference type="Proteomes" id="UP000479190"/>
    </source>
</evidence>
<evidence type="ECO:0000259" key="7">
    <source>
        <dbReference type="PROSITE" id="PS50157"/>
    </source>
</evidence>
<dbReference type="GO" id="GO:0008270">
    <property type="term" value="F:zinc ion binding"/>
    <property type="evidence" value="ECO:0007669"/>
    <property type="project" value="UniProtKB-KW"/>
</dbReference>
<dbReference type="Proteomes" id="UP000479190">
    <property type="component" value="Unassembled WGS sequence"/>
</dbReference>
<name>A0A6H5HWQ6_9HYME</name>
<feature type="compositionally biased region" description="Low complexity" evidence="6">
    <location>
        <begin position="134"/>
        <end position="152"/>
    </location>
</feature>
<evidence type="ECO:0000256" key="1">
    <source>
        <dbReference type="ARBA" id="ARBA00022723"/>
    </source>
</evidence>
<accession>A0A6H5HWQ6</accession>
<evidence type="ECO:0000256" key="5">
    <source>
        <dbReference type="PROSITE-ProRule" id="PRU00042"/>
    </source>
</evidence>
<keyword evidence="2" id="KW-0677">Repeat</keyword>
<feature type="compositionally biased region" description="Polar residues" evidence="6">
    <location>
        <begin position="98"/>
        <end position="115"/>
    </location>
</feature>
<dbReference type="Gene3D" id="3.30.160.60">
    <property type="entry name" value="Classic Zinc Finger"/>
    <property type="match status" value="2"/>
</dbReference>
<dbReference type="OrthoDB" id="3561125at2759"/>
<dbReference type="InterPro" id="IPR036236">
    <property type="entry name" value="Znf_C2H2_sf"/>
</dbReference>
<dbReference type="InterPro" id="IPR050688">
    <property type="entry name" value="Zinc_finger/UBP_domain"/>
</dbReference>
<dbReference type="GO" id="GO:0045944">
    <property type="term" value="P:positive regulation of transcription by RNA polymerase II"/>
    <property type="evidence" value="ECO:0007669"/>
    <property type="project" value="TreeGrafter"/>
</dbReference>
<keyword evidence="3 5" id="KW-0863">Zinc-finger</keyword>
<dbReference type="EMBL" id="CADCXV010000080">
    <property type="protein sequence ID" value="CAB0028148.1"/>
    <property type="molecule type" value="Genomic_DNA"/>
</dbReference>
<dbReference type="SMART" id="SM00355">
    <property type="entry name" value="ZnF_C2H2"/>
    <property type="match status" value="5"/>
</dbReference>
<evidence type="ECO:0000256" key="4">
    <source>
        <dbReference type="ARBA" id="ARBA00022833"/>
    </source>
</evidence>
<dbReference type="PANTHER" id="PTHR24403:SF67">
    <property type="entry name" value="FI01116P-RELATED"/>
    <property type="match status" value="1"/>
</dbReference>
<reference evidence="8 9" key="1">
    <citation type="submission" date="2020-02" db="EMBL/GenBank/DDBJ databases">
        <authorList>
            <person name="Ferguson B K."/>
        </authorList>
    </citation>
    <scope>NUCLEOTIDE SEQUENCE [LARGE SCALE GENOMIC DNA]</scope>
</reference>
<feature type="region of interest" description="Disordered" evidence="6">
    <location>
        <begin position="1"/>
        <end position="26"/>
    </location>
</feature>
<keyword evidence="4" id="KW-0862">Zinc</keyword>
<feature type="region of interest" description="Disordered" evidence="6">
    <location>
        <begin position="477"/>
        <end position="496"/>
    </location>
</feature>
<protein>
    <recommendedName>
        <fullName evidence="7">C2H2-type domain-containing protein</fullName>
    </recommendedName>
</protein>
<keyword evidence="9" id="KW-1185">Reference proteome</keyword>
<feature type="region of interest" description="Disordered" evidence="6">
    <location>
        <begin position="98"/>
        <end position="158"/>
    </location>
</feature>
<feature type="domain" description="C2H2-type" evidence="7">
    <location>
        <begin position="194"/>
        <end position="222"/>
    </location>
</feature>
<dbReference type="PROSITE" id="PS00028">
    <property type="entry name" value="ZINC_FINGER_C2H2_1"/>
    <property type="match status" value="1"/>
</dbReference>
<evidence type="ECO:0000256" key="3">
    <source>
        <dbReference type="ARBA" id="ARBA00022771"/>
    </source>
</evidence>
<feature type="domain" description="C2H2-type" evidence="7">
    <location>
        <begin position="535"/>
        <end position="563"/>
    </location>
</feature>